<name>A0A8X6N4U4_NEPPI</name>
<evidence type="ECO:0000313" key="1">
    <source>
        <dbReference type="EMBL" id="GFS93745.1"/>
    </source>
</evidence>
<reference evidence="1" key="1">
    <citation type="submission" date="2020-08" db="EMBL/GenBank/DDBJ databases">
        <title>Multicomponent nature underlies the extraordinary mechanical properties of spider dragline silk.</title>
        <authorList>
            <person name="Kono N."/>
            <person name="Nakamura H."/>
            <person name="Mori M."/>
            <person name="Yoshida Y."/>
            <person name="Ohtoshi R."/>
            <person name="Malay A.D."/>
            <person name="Moran D.A.P."/>
            <person name="Tomita M."/>
            <person name="Numata K."/>
            <person name="Arakawa K."/>
        </authorList>
    </citation>
    <scope>NUCLEOTIDE SEQUENCE</scope>
</reference>
<gene>
    <name evidence="1" type="ORF">NPIL_236351</name>
</gene>
<dbReference type="Proteomes" id="UP000887013">
    <property type="component" value="Unassembled WGS sequence"/>
</dbReference>
<protein>
    <submittedName>
        <fullName evidence="1">Uncharacterized protein</fullName>
    </submittedName>
</protein>
<comment type="caution">
    <text evidence="1">The sequence shown here is derived from an EMBL/GenBank/DDBJ whole genome shotgun (WGS) entry which is preliminary data.</text>
</comment>
<sequence length="99" mass="11509">MSEMHDLQASKEEFETAPIDMNALMTPTRHGLPNIFVDTCSSTDQSSSDVHSYHQVHFGIYDRIVHNTHDSLRENNQEEINHVIWKTLRGDHHAQYNCF</sequence>
<evidence type="ECO:0000313" key="2">
    <source>
        <dbReference type="Proteomes" id="UP000887013"/>
    </source>
</evidence>
<organism evidence="1 2">
    <name type="scientific">Nephila pilipes</name>
    <name type="common">Giant wood spider</name>
    <name type="synonym">Nephila maculata</name>
    <dbReference type="NCBI Taxonomy" id="299642"/>
    <lineage>
        <taxon>Eukaryota</taxon>
        <taxon>Metazoa</taxon>
        <taxon>Ecdysozoa</taxon>
        <taxon>Arthropoda</taxon>
        <taxon>Chelicerata</taxon>
        <taxon>Arachnida</taxon>
        <taxon>Araneae</taxon>
        <taxon>Araneomorphae</taxon>
        <taxon>Entelegynae</taxon>
        <taxon>Araneoidea</taxon>
        <taxon>Nephilidae</taxon>
        <taxon>Nephila</taxon>
    </lineage>
</organism>
<proteinExistence type="predicted"/>
<dbReference type="AlphaFoldDB" id="A0A8X6N4U4"/>
<keyword evidence="2" id="KW-1185">Reference proteome</keyword>
<accession>A0A8X6N4U4</accession>
<dbReference type="EMBL" id="BMAW01053966">
    <property type="protein sequence ID" value="GFS93745.1"/>
    <property type="molecule type" value="Genomic_DNA"/>
</dbReference>